<feature type="transmembrane region" description="Helical" evidence="1">
    <location>
        <begin position="130"/>
        <end position="154"/>
    </location>
</feature>
<reference evidence="2" key="1">
    <citation type="submission" date="2018-05" db="EMBL/GenBank/DDBJ databases">
        <authorList>
            <person name="Lanie J.A."/>
            <person name="Ng W.-L."/>
            <person name="Kazmierczak K.M."/>
            <person name="Andrzejewski T.M."/>
            <person name="Davidsen T.M."/>
            <person name="Wayne K.J."/>
            <person name="Tettelin H."/>
            <person name="Glass J.I."/>
            <person name="Rusch D."/>
            <person name="Podicherti R."/>
            <person name="Tsui H.-C.T."/>
            <person name="Winkler M.E."/>
        </authorList>
    </citation>
    <scope>NUCLEOTIDE SEQUENCE</scope>
</reference>
<evidence type="ECO:0000256" key="1">
    <source>
        <dbReference type="SAM" id="Phobius"/>
    </source>
</evidence>
<keyword evidence="1" id="KW-0472">Membrane</keyword>
<proteinExistence type="predicted"/>
<sequence>MDPLTITAALSVATKSYGLIKKTIEAGAEFEQVMGQMSRWWGACQDIGKANEVAKKPPLFKKLTFQDSQKEALDAFVAKKKMEEMKSELRTMLLYRFGPEAWKELCQMEREIRQQRQDMIYAQKERIRSFFDGVAIVVAVTFIIGLMVGVVSLISSAS</sequence>
<gene>
    <name evidence="2" type="ORF">METZ01_LOCUS367869</name>
</gene>
<name>A0A382SZV6_9ZZZZ</name>
<keyword evidence="1" id="KW-0812">Transmembrane</keyword>
<dbReference type="AlphaFoldDB" id="A0A382SZV6"/>
<protein>
    <submittedName>
        <fullName evidence="2">Uncharacterized protein</fullName>
    </submittedName>
</protein>
<evidence type="ECO:0000313" key="2">
    <source>
        <dbReference type="EMBL" id="SVD15015.1"/>
    </source>
</evidence>
<dbReference type="EMBL" id="UINC01132597">
    <property type="protein sequence ID" value="SVD15015.1"/>
    <property type="molecule type" value="Genomic_DNA"/>
</dbReference>
<keyword evidence="1" id="KW-1133">Transmembrane helix</keyword>
<organism evidence="2">
    <name type="scientific">marine metagenome</name>
    <dbReference type="NCBI Taxonomy" id="408172"/>
    <lineage>
        <taxon>unclassified sequences</taxon>
        <taxon>metagenomes</taxon>
        <taxon>ecological metagenomes</taxon>
    </lineage>
</organism>
<accession>A0A382SZV6</accession>